<comment type="caution">
    <text evidence="2">The sequence shown here is derived from an EMBL/GenBank/DDBJ whole genome shotgun (WGS) entry which is preliminary data.</text>
</comment>
<proteinExistence type="predicted"/>
<reference evidence="2 3" key="1">
    <citation type="journal article" date="2021" name="Sci. Rep.">
        <title>Genome analysis of a halophilic bacterium Halomonas malpeensis YU-PRIM-29(T) reveals its exopolysaccharide and pigment producing capabilities.</title>
        <authorList>
            <person name="Athmika"/>
            <person name="Ghate S.D."/>
            <person name="Arun A.B."/>
            <person name="Rao S.S."/>
            <person name="Kumar S.T.A."/>
            <person name="Kandiyil M.K."/>
            <person name="Saptami K."/>
            <person name="Rekha P.D."/>
        </authorList>
    </citation>
    <scope>NUCLEOTIDE SEQUENCE [LARGE SCALE GENOMIC DNA]</scope>
    <source>
        <strain evidence="3">prim 29</strain>
    </source>
</reference>
<keyword evidence="3" id="KW-1185">Reference proteome</keyword>
<dbReference type="Gene3D" id="3.90.950.20">
    <property type="entry name" value="CinA-like"/>
    <property type="match status" value="1"/>
</dbReference>
<dbReference type="Proteomes" id="UP001319882">
    <property type="component" value="Unassembled WGS sequence"/>
</dbReference>
<organism evidence="2 3">
    <name type="scientific">Vreelandella malpeensis</name>
    <dbReference type="NCBI Taxonomy" id="1172368"/>
    <lineage>
        <taxon>Bacteria</taxon>
        <taxon>Pseudomonadati</taxon>
        <taxon>Pseudomonadota</taxon>
        <taxon>Gammaproteobacteria</taxon>
        <taxon>Oceanospirillales</taxon>
        <taxon>Halomonadaceae</taxon>
        <taxon>Vreelandella</taxon>
    </lineage>
</organism>
<dbReference type="NCBIfam" id="TIGR00199">
    <property type="entry name" value="PncC_domain"/>
    <property type="match status" value="1"/>
</dbReference>
<gene>
    <name evidence="2" type="ORF">GEV37_07405</name>
</gene>
<evidence type="ECO:0000259" key="1">
    <source>
        <dbReference type="Pfam" id="PF02464"/>
    </source>
</evidence>
<evidence type="ECO:0000313" key="2">
    <source>
        <dbReference type="EMBL" id="MCB8888939.1"/>
    </source>
</evidence>
<dbReference type="EMBL" id="WHVL01000002">
    <property type="protein sequence ID" value="MCB8888939.1"/>
    <property type="molecule type" value="Genomic_DNA"/>
</dbReference>
<dbReference type="SUPFAM" id="SSF142433">
    <property type="entry name" value="CinA-like"/>
    <property type="match status" value="1"/>
</dbReference>
<feature type="domain" description="CinA C-terminal" evidence="1">
    <location>
        <begin position="17"/>
        <end position="163"/>
    </location>
</feature>
<dbReference type="Pfam" id="PF02464">
    <property type="entry name" value="CinA"/>
    <property type="match status" value="1"/>
</dbReference>
<name>A0ABS8DRN1_9GAMM</name>
<dbReference type="InterPro" id="IPR036653">
    <property type="entry name" value="CinA-like_C"/>
</dbReference>
<dbReference type="RefSeq" id="WP_227389595.1">
    <property type="nucleotide sequence ID" value="NZ_JBHSCJ010000010.1"/>
</dbReference>
<protein>
    <submittedName>
        <fullName evidence="2">CinA family protein</fullName>
    </submittedName>
</protein>
<dbReference type="InterPro" id="IPR008136">
    <property type="entry name" value="CinA_C"/>
</dbReference>
<sequence length="177" mass="17963">MPNGASGLKNLDLALLSRRLGKLCLARGVALTTAESCTGGGIASAITAAPGSSGYFGSGVVTYSNAAKTRLLGVPEALLETHGAVSEAVVNAMVKGACRESGATLGVAVSGVAGPDGGSDDKPVGLVWLAIGNETHQEAMRFVFPGDRQAVREQAVREALVALILHLSRSDHDAPDE</sequence>
<accession>A0ABS8DRN1</accession>
<evidence type="ECO:0000313" key="3">
    <source>
        <dbReference type="Proteomes" id="UP001319882"/>
    </source>
</evidence>